<evidence type="ECO:0000313" key="1">
    <source>
        <dbReference type="Proteomes" id="UP000694888"/>
    </source>
</evidence>
<protein>
    <submittedName>
        <fullName evidence="2">Uncharacterized protein LOC106012338</fullName>
    </submittedName>
</protein>
<dbReference type="Proteomes" id="UP000694888">
    <property type="component" value="Unplaced"/>
</dbReference>
<gene>
    <name evidence="2" type="primary">LOC106012338</name>
</gene>
<name>A0ABM1VWK0_APLCA</name>
<dbReference type="GeneID" id="106012338"/>
<organism evidence="1 2">
    <name type="scientific">Aplysia californica</name>
    <name type="common">California sea hare</name>
    <dbReference type="NCBI Taxonomy" id="6500"/>
    <lineage>
        <taxon>Eukaryota</taxon>
        <taxon>Metazoa</taxon>
        <taxon>Spiralia</taxon>
        <taxon>Lophotrochozoa</taxon>
        <taxon>Mollusca</taxon>
        <taxon>Gastropoda</taxon>
        <taxon>Heterobranchia</taxon>
        <taxon>Euthyneura</taxon>
        <taxon>Tectipleura</taxon>
        <taxon>Aplysiida</taxon>
        <taxon>Aplysioidea</taxon>
        <taxon>Aplysiidae</taxon>
        <taxon>Aplysia</taxon>
    </lineage>
</organism>
<sequence length="169" mass="18470">MWELGNSKNTTQKKQGDEYMKRISLPLISLFHFLVTAVNYTQLPDDSGGPYFPFFPDPDSVVCLKEAQCTIPIFAKTNSTGAQITGISVVNASSDFNSHSSVTVGFVTFNNESVYQIDVTLSSSDLGSKQICFQADDSSGFFNNLYTLKLHVSGSVVTRAIEMLADWGA</sequence>
<keyword evidence="1" id="KW-1185">Reference proteome</keyword>
<reference evidence="2" key="1">
    <citation type="submission" date="2025-08" db="UniProtKB">
        <authorList>
            <consortium name="RefSeq"/>
        </authorList>
    </citation>
    <scope>IDENTIFICATION</scope>
</reference>
<evidence type="ECO:0000313" key="2">
    <source>
        <dbReference type="RefSeq" id="XP_035826792.1"/>
    </source>
</evidence>
<dbReference type="RefSeq" id="XP_035826792.1">
    <property type="nucleotide sequence ID" value="XM_035970899.1"/>
</dbReference>
<accession>A0ABM1VWK0</accession>
<proteinExistence type="predicted"/>